<protein>
    <submittedName>
        <fullName evidence="2">Uncharacterized protein</fullName>
    </submittedName>
</protein>
<dbReference type="AlphaFoldDB" id="A0AAE1FW04"/>
<evidence type="ECO:0000313" key="2">
    <source>
        <dbReference type="EMBL" id="KAK3880576.1"/>
    </source>
</evidence>
<proteinExistence type="predicted"/>
<accession>A0AAE1FW04</accession>
<name>A0AAE1FW04_PETCI</name>
<comment type="caution">
    <text evidence="2">The sequence shown here is derived from an EMBL/GenBank/DDBJ whole genome shotgun (WGS) entry which is preliminary data.</text>
</comment>
<dbReference type="EMBL" id="JAWQEG010001312">
    <property type="protein sequence ID" value="KAK3880576.1"/>
    <property type="molecule type" value="Genomic_DNA"/>
</dbReference>
<dbReference type="Proteomes" id="UP001286313">
    <property type="component" value="Unassembled WGS sequence"/>
</dbReference>
<keyword evidence="1" id="KW-1133">Transmembrane helix</keyword>
<sequence length="150" mass="16559">MNERGCQAVYIRTIQCGTSTTLTTAVIYSTSTFHSLQKFISYRTLRMWNKFASSHLAIVVVVSCLALGVVGQDTPLTDGEFCMGKENAVVDDQCCRCLGGIVDCVPTPECPAPPTDTDRCCSKTICGCTLYNCSVKAFWRWGRRCWGRFG</sequence>
<organism evidence="2 3">
    <name type="scientific">Petrolisthes cinctipes</name>
    <name type="common">Flat porcelain crab</name>
    <dbReference type="NCBI Taxonomy" id="88211"/>
    <lineage>
        <taxon>Eukaryota</taxon>
        <taxon>Metazoa</taxon>
        <taxon>Ecdysozoa</taxon>
        <taxon>Arthropoda</taxon>
        <taxon>Crustacea</taxon>
        <taxon>Multicrustacea</taxon>
        <taxon>Malacostraca</taxon>
        <taxon>Eumalacostraca</taxon>
        <taxon>Eucarida</taxon>
        <taxon>Decapoda</taxon>
        <taxon>Pleocyemata</taxon>
        <taxon>Anomura</taxon>
        <taxon>Galatheoidea</taxon>
        <taxon>Porcellanidae</taxon>
        <taxon>Petrolisthes</taxon>
    </lineage>
</organism>
<evidence type="ECO:0000256" key="1">
    <source>
        <dbReference type="SAM" id="Phobius"/>
    </source>
</evidence>
<evidence type="ECO:0000313" key="3">
    <source>
        <dbReference type="Proteomes" id="UP001286313"/>
    </source>
</evidence>
<keyword evidence="1" id="KW-0812">Transmembrane</keyword>
<reference evidence="2" key="1">
    <citation type="submission" date="2023-10" db="EMBL/GenBank/DDBJ databases">
        <title>Genome assemblies of two species of porcelain crab, Petrolisthes cinctipes and Petrolisthes manimaculis (Anomura: Porcellanidae).</title>
        <authorList>
            <person name="Angst P."/>
        </authorList>
    </citation>
    <scope>NUCLEOTIDE SEQUENCE</scope>
    <source>
        <strain evidence="2">PB745_01</strain>
        <tissue evidence="2">Gill</tissue>
    </source>
</reference>
<keyword evidence="3" id="KW-1185">Reference proteome</keyword>
<keyword evidence="1" id="KW-0472">Membrane</keyword>
<feature type="transmembrane region" description="Helical" evidence="1">
    <location>
        <begin position="51"/>
        <end position="71"/>
    </location>
</feature>
<gene>
    <name evidence="2" type="ORF">Pcinc_014934</name>
</gene>